<evidence type="ECO:0000313" key="9">
    <source>
        <dbReference type="Proteomes" id="UP000012174"/>
    </source>
</evidence>
<dbReference type="STRING" id="1287681.M7T5H8"/>
<dbReference type="PROSITE" id="PS52019">
    <property type="entry name" value="PKS_MFAS_DH"/>
    <property type="match status" value="1"/>
</dbReference>
<evidence type="ECO:0000256" key="4">
    <source>
        <dbReference type="ARBA" id="ARBA00023268"/>
    </source>
</evidence>
<dbReference type="EMBL" id="KB705518">
    <property type="protein sequence ID" value="EMR72118.1"/>
    <property type="molecule type" value="Genomic_DNA"/>
</dbReference>
<dbReference type="KEGG" id="ela:UCREL1_830"/>
<dbReference type="SUPFAM" id="SSF53901">
    <property type="entry name" value="Thiolase-like"/>
    <property type="match status" value="1"/>
</dbReference>
<name>M7T5H8_EUTLA</name>
<dbReference type="SMART" id="SM00826">
    <property type="entry name" value="PKS_DH"/>
    <property type="match status" value="1"/>
</dbReference>
<keyword evidence="2" id="KW-0597">Phosphoprotein</keyword>
<dbReference type="GO" id="GO:0044550">
    <property type="term" value="P:secondary metabolite biosynthetic process"/>
    <property type="evidence" value="ECO:0007669"/>
    <property type="project" value="UniProtKB-ARBA"/>
</dbReference>
<proteinExistence type="predicted"/>
<feature type="domain" description="Ketosynthase family 3 (KS3)" evidence="6">
    <location>
        <begin position="8"/>
        <end position="376"/>
    </location>
</feature>
<dbReference type="PANTHER" id="PTHR43775">
    <property type="entry name" value="FATTY ACID SYNTHASE"/>
    <property type="match status" value="1"/>
</dbReference>
<dbReference type="HOGENOM" id="CLU_000022_35_7_1"/>
<dbReference type="OMA" id="TISEYRW"/>
<dbReference type="eggNOG" id="KOG1202">
    <property type="taxonomic scope" value="Eukaryota"/>
</dbReference>
<dbReference type="Gene3D" id="3.10.129.110">
    <property type="entry name" value="Polyketide synthase dehydratase"/>
    <property type="match status" value="1"/>
</dbReference>
<dbReference type="SMART" id="SM00825">
    <property type="entry name" value="PKS_KS"/>
    <property type="match status" value="1"/>
</dbReference>
<dbReference type="Pfam" id="PF14765">
    <property type="entry name" value="PS-DH"/>
    <property type="match status" value="1"/>
</dbReference>
<dbReference type="InterPro" id="IPR042104">
    <property type="entry name" value="PKS_dehydratase_sf"/>
</dbReference>
<keyword evidence="3" id="KW-0808">Transferase</keyword>
<dbReference type="SUPFAM" id="SSF52151">
    <property type="entry name" value="FabD/lysophospholipase-like"/>
    <property type="match status" value="1"/>
</dbReference>
<dbReference type="InterPro" id="IPR049900">
    <property type="entry name" value="PKS_mFAS_DH"/>
</dbReference>
<dbReference type="InterPro" id="IPR001227">
    <property type="entry name" value="Ac_transferase_dom_sf"/>
</dbReference>
<dbReference type="InterPro" id="IPR049552">
    <property type="entry name" value="PKS_DH_N"/>
</dbReference>
<keyword evidence="9" id="KW-1185">Reference proteome</keyword>
<dbReference type="Pfam" id="PF00109">
    <property type="entry name" value="ketoacyl-synt"/>
    <property type="match status" value="2"/>
</dbReference>
<evidence type="ECO:0000256" key="1">
    <source>
        <dbReference type="ARBA" id="ARBA00022450"/>
    </source>
</evidence>
<feature type="region of interest" description="C-terminal hotdog fold" evidence="5">
    <location>
        <begin position="910"/>
        <end position="1070"/>
    </location>
</feature>
<feature type="active site" description="Proton donor; for dehydratase activity" evidence="5">
    <location>
        <position position="972"/>
    </location>
</feature>
<protein>
    <submittedName>
        <fullName evidence="8">Putative hybrid nrps pks protein</fullName>
    </submittedName>
</protein>
<keyword evidence="4" id="KW-0511">Multifunctional enzyme</keyword>
<dbReference type="SMART" id="SM00827">
    <property type="entry name" value="PKS_AT"/>
    <property type="match status" value="1"/>
</dbReference>
<evidence type="ECO:0000259" key="6">
    <source>
        <dbReference type="PROSITE" id="PS52004"/>
    </source>
</evidence>
<feature type="region of interest" description="N-terminal hotdog fold" evidence="5">
    <location>
        <begin position="750"/>
        <end position="890"/>
    </location>
</feature>
<dbReference type="InterPro" id="IPR014031">
    <property type="entry name" value="Ketoacyl_synth_C"/>
</dbReference>
<dbReference type="InterPro" id="IPR020841">
    <property type="entry name" value="PKS_Beta-ketoAc_synthase_dom"/>
</dbReference>
<dbReference type="Pfam" id="PF00698">
    <property type="entry name" value="Acyl_transf_1"/>
    <property type="match status" value="1"/>
</dbReference>
<dbReference type="CDD" id="cd00833">
    <property type="entry name" value="PKS"/>
    <property type="match status" value="1"/>
</dbReference>
<gene>
    <name evidence="8" type="ORF">UCREL1_830</name>
</gene>
<dbReference type="InterPro" id="IPR014030">
    <property type="entry name" value="Ketoacyl_synth_N"/>
</dbReference>
<dbReference type="GO" id="GO:0004312">
    <property type="term" value="F:fatty acid synthase activity"/>
    <property type="evidence" value="ECO:0007669"/>
    <property type="project" value="TreeGrafter"/>
</dbReference>
<organism evidence="8 9">
    <name type="scientific">Eutypa lata (strain UCR-EL1)</name>
    <name type="common">Grapevine dieback disease fungus</name>
    <name type="synonym">Eutypa armeniacae</name>
    <dbReference type="NCBI Taxonomy" id="1287681"/>
    <lineage>
        <taxon>Eukaryota</taxon>
        <taxon>Fungi</taxon>
        <taxon>Dikarya</taxon>
        <taxon>Ascomycota</taxon>
        <taxon>Pezizomycotina</taxon>
        <taxon>Sordariomycetes</taxon>
        <taxon>Xylariomycetidae</taxon>
        <taxon>Xylariales</taxon>
        <taxon>Diatrypaceae</taxon>
        <taxon>Eutypa</taxon>
    </lineage>
</organism>
<evidence type="ECO:0000256" key="3">
    <source>
        <dbReference type="ARBA" id="ARBA00022679"/>
    </source>
</evidence>
<dbReference type="GO" id="GO:0006633">
    <property type="term" value="P:fatty acid biosynthetic process"/>
    <property type="evidence" value="ECO:0007669"/>
    <property type="project" value="TreeGrafter"/>
</dbReference>
<dbReference type="InterPro" id="IPR049551">
    <property type="entry name" value="PKS_DH_C"/>
</dbReference>
<evidence type="ECO:0000313" key="8">
    <source>
        <dbReference type="EMBL" id="EMR72118.1"/>
    </source>
</evidence>
<dbReference type="InterPro" id="IPR016039">
    <property type="entry name" value="Thiolase-like"/>
</dbReference>
<keyword evidence="1" id="KW-0596">Phosphopantetheine</keyword>
<dbReference type="PROSITE" id="PS52004">
    <property type="entry name" value="KS3_2"/>
    <property type="match status" value="1"/>
</dbReference>
<sequence length="1111" mass="120424">MAYVPPTSEPIAIIGRSCRYPGSATTPSKLWDLLQNPHDISQKIPPTRFNVDGFYDEDGERHGTTNAPKAFFLDEDVRVWDTSFFNTTPKEAEAIDPQAKLLLEVVYEGMESAGLTLRNCASKKIGVFVGLMTADFELLTAKDELSFSPDLFTAQATVHMLSPNGTCKMWDESADGYARGDGVGVFFLKPLSQALADGNRVECIIRETGVNSDGRTTGITMPSPEAQSALIQDTYRRSGLDIRNPAHRCQYFEAHGTGTQAGDPREARAIHDAFFGDPEPNSDCIEPSQEPGQDSQQLIVGSIKTVIGHTEGAAGVAGLLKAALAMEHGVIPPNQHFHNVNPSVAPFTRHLKGDGPGRILGIFTGQGAQWPTMGKGLMKSFPSFKESLTSLDDVLKSCPNPPTWSIVQELLVPAEQSRLDEAAISQPLCTAIQIALVDLLARVGVKLSAVVGHSSGEIGAAYASGVLEARDAILIAYYRGVHAKLAGSSNGERGGMMAVGMGIDEALDFCSQDELHSKVFIAASNASASVTLSGDLTGIKAGKAMLDREKKFCRLLRVDTAYHSHHMEPCSAPYLESLEASHITAKLPSNSRPWVSSVYGPAGSPTAKELAGRYWRDNMVQPVLFSQALSRVLTENDHFDAVLEIGPHPALKGPATQTMQEVGEGNVPYMGVLGRGKDDISVFSEALGALWCHLGAAAIDLAGYSTELGYSSSGHKMANDLPPYHWDHSQLHSRQPRLMKQYLHRAAPPNELLGNRTSDDTISEYRWRNILKPTTIPWLQHHQFQGQVLVPVAAYCVMALDAAKAWVRGTGKRAAKVEIQGLDIRNGIPMDIDDSQGVETVFAMRLDPGQSTEDGHTITANFSLDFSPMTDSGTMRHAVSGGLAIELARMHDAKKPTILPPRSSSNQSGLNKVNVDEFYSSMKEIGLDYTGPFRALDSVQRRINFASGHLDSSSTGNADMGSRLSLHPALLDACFQAVFVAFAAPYDGALWTSFLPRSISRLRFNTDLCDSGPEKTSLVEVEATVTRFDPTSPQSQASFSGDVEIFDSHGCMQVQLEGVTLQSFAASTKEDDREFYLQTLWKRDPWTGFDVQAQEAGELKADQEFDASAGS</sequence>
<dbReference type="Pfam" id="PF21089">
    <property type="entry name" value="PKS_DH_N"/>
    <property type="match status" value="1"/>
</dbReference>
<dbReference type="Pfam" id="PF02801">
    <property type="entry name" value="Ketoacyl-synt_C"/>
    <property type="match status" value="1"/>
</dbReference>
<dbReference type="OrthoDB" id="329835at2759"/>
<feature type="active site" description="Proton acceptor; for dehydratase activity" evidence="5">
    <location>
        <position position="782"/>
    </location>
</feature>
<dbReference type="AlphaFoldDB" id="M7T5H8"/>
<dbReference type="InterPro" id="IPR020807">
    <property type="entry name" value="PKS_DH"/>
</dbReference>
<dbReference type="InterPro" id="IPR050091">
    <property type="entry name" value="PKS_NRPS_Biosynth_Enz"/>
</dbReference>
<accession>M7T5H8</accession>
<dbReference type="SUPFAM" id="SSF55048">
    <property type="entry name" value="Probable ACP-binding domain of malonyl-CoA ACP transacylase"/>
    <property type="match status" value="1"/>
</dbReference>
<dbReference type="Gene3D" id="3.40.47.10">
    <property type="match status" value="2"/>
</dbReference>
<dbReference type="Gene3D" id="3.40.366.10">
    <property type="entry name" value="Malonyl-Coenzyme A Acyl Carrier Protein, domain 2"/>
    <property type="match status" value="1"/>
</dbReference>
<reference evidence="9" key="1">
    <citation type="journal article" date="2013" name="Genome Announc.">
        <title>Draft genome sequence of the grapevine dieback fungus Eutypa lata UCR-EL1.</title>
        <authorList>
            <person name="Blanco-Ulate B."/>
            <person name="Rolshausen P.E."/>
            <person name="Cantu D."/>
        </authorList>
    </citation>
    <scope>NUCLEOTIDE SEQUENCE [LARGE SCALE GENOMIC DNA]</scope>
    <source>
        <strain evidence="9">UCR-EL1</strain>
    </source>
</reference>
<evidence type="ECO:0000259" key="7">
    <source>
        <dbReference type="PROSITE" id="PS52019"/>
    </source>
</evidence>
<dbReference type="InterPro" id="IPR016036">
    <property type="entry name" value="Malonyl_transacylase_ACP-bd"/>
</dbReference>
<feature type="domain" description="PKS/mFAS DH" evidence="7">
    <location>
        <begin position="750"/>
        <end position="1070"/>
    </location>
</feature>
<evidence type="ECO:0000256" key="2">
    <source>
        <dbReference type="ARBA" id="ARBA00022553"/>
    </source>
</evidence>
<dbReference type="InterPro" id="IPR014043">
    <property type="entry name" value="Acyl_transferase_dom"/>
</dbReference>
<dbReference type="Proteomes" id="UP000012174">
    <property type="component" value="Unassembled WGS sequence"/>
</dbReference>
<dbReference type="InterPro" id="IPR016035">
    <property type="entry name" value="Acyl_Trfase/lysoPLipase"/>
</dbReference>
<dbReference type="PANTHER" id="PTHR43775:SF20">
    <property type="entry name" value="HYBRID PKS-NRPS SYNTHETASE APDA"/>
    <property type="match status" value="1"/>
</dbReference>
<evidence type="ECO:0000256" key="5">
    <source>
        <dbReference type="PROSITE-ProRule" id="PRU01363"/>
    </source>
</evidence>